<dbReference type="InterPro" id="IPR032567">
    <property type="entry name" value="RTL1-rel"/>
</dbReference>
<dbReference type="Proteomes" id="UP000716291">
    <property type="component" value="Unassembled WGS sequence"/>
</dbReference>
<dbReference type="AlphaFoldDB" id="A0A9P6WW44"/>
<keyword evidence="1" id="KW-0378">Hydrolase</keyword>
<dbReference type="GO" id="GO:0004190">
    <property type="term" value="F:aspartic-type endopeptidase activity"/>
    <property type="evidence" value="ECO:0007669"/>
    <property type="project" value="UniProtKB-KW"/>
</dbReference>
<accession>A0A9P6WW44</accession>
<gene>
    <name evidence="2" type="ORF">G6F64_013045</name>
</gene>
<dbReference type="InterPro" id="IPR043128">
    <property type="entry name" value="Rev_trsase/Diguanyl_cyclase"/>
</dbReference>
<dbReference type="SUPFAM" id="SSF56672">
    <property type="entry name" value="DNA/RNA polymerases"/>
    <property type="match status" value="1"/>
</dbReference>
<sequence>MYFEDDGSDDDQASMVSETDDGVSVYCYPYNLQRMKVSSPLRGAIMINDKPVEVVFDTGASVSVIGKGLVDSLGLVPNGDTLPLTGFDNKKGPSSPIVMDVPIRIAGKLRPEHMCIQPTGNDNLCLLGIPWFQAYGIEIDVVNSCVKIPTTSGMVKLQAYTTHLPVPVASMSGGGVGGVVFPVVDSNVSTAATMGSDRQVYMVDASQHHCDNYEEDLLPVGEPIKEEIKFDAENITMGVPDELVEVIERYKNCFSEVLGLGRVKNYVMDIPLVSGATPIRSKPFRMTWQEEEALDAYLEELLDLDIIKPSNGLWTSPCFFIPKKDGTLRLVIDYRRLNKMIKQDAYPLPHIDELLDAVGVAS</sequence>
<comment type="caution">
    <text evidence="2">The sequence shown here is derived from an EMBL/GenBank/DDBJ whole genome shotgun (WGS) entry which is preliminary data.</text>
</comment>
<evidence type="ECO:0000256" key="1">
    <source>
        <dbReference type="ARBA" id="ARBA00022750"/>
    </source>
</evidence>
<dbReference type="Gene3D" id="3.10.10.10">
    <property type="entry name" value="HIV Type 1 Reverse Transcriptase, subunit A, domain 1"/>
    <property type="match status" value="1"/>
</dbReference>
<dbReference type="CDD" id="cd00303">
    <property type="entry name" value="retropepsin_like"/>
    <property type="match status" value="1"/>
</dbReference>
<dbReference type="GO" id="GO:0006508">
    <property type="term" value="P:proteolysis"/>
    <property type="evidence" value="ECO:0007669"/>
    <property type="project" value="InterPro"/>
</dbReference>
<evidence type="ECO:0000313" key="2">
    <source>
        <dbReference type="EMBL" id="KAG1297609.1"/>
    </source>
</evidence>
<dbReference type="PANTHER" id="PTHR15503">
    <property type="entry name" value="LDOC1 RELATED"/>
    <property type="match status" value="1"/>
</dbReference>
<proteinExistence type="predicted"/>
<reference evidence="2" key="1">
    <citation type="journal article" date="2020" name="Microb. Genom.">
        <title>Genetic diversity of clinical and environmental Mucorales isolates obtained from an investigation of mucormycosis cases among solid organ transplant recipients.</title>
        <authorList>
            <person name="Nguyen M.H."/>
            <person name="Kaul D."/>
            <person name="Muto C."/>
            <person name="Cheng S.J."/>
            <person name="Richter R.A."/>
            <person name="Bruno V.M."/>
            <person name="Liu G."/>
            <person name="Beyhan S."/>
            <person name="Sundermann A.J."/>
            <person name="Mounaud S."/>
            <person name="Pasculle A.W."/>
            <person name="Nierman W.C."/>
            <person name="Driscoll E."/>
            <person name="Cumbie R."/>
            <person name="Clancy C.J."/>
            <person name="Dupont C.L."/>
        </authorList>
    </citation>
    <scope>NUCLEOTIDE SEQUENCE</scope>
    <source>
        <strain evidence="2">GL11</strain>
    </source>
</reference>
<name>A0A9P6WW44_RHIOR</name>
<dbReference type="EMBL" id="JAANQT010004693">
    <property type="protein sequence ID" value="KAG1297609.1"/>
    <property type="molecule type" value="Genomic_DNA"/>
</dbReference>
<dbReference type="Gene3D" id="3.30.70.270">
    <property type="match status" value="1"/>
</dbReference>
<dbReference type="Gene3D" id="2.40.70.10">
    <property type="entry name" value="Acid Proteases"/>
    <property type="match status" value="1"/>
</dbReference>
<dbReference type="InterPro" id="IPR043502">
    <property type="entry name" value="DNA/RNA_pol_sf"/>
</dbReference>
<dbReference type="PANTHER" id="PTHR15503:SF45">
    <property type="entry name" value="RNA-DIRECTED DNA POLYMERASE HOMOLOG"/>
    <property type="match status" value="1"/>
</dbReference>
<dbReference type="SUPFAM" id="SSF50630">
    <property type="entry name" value="Acid proteases"/>
    <property type="match status" value="1"/>
</dbReference>
<dbReference type="InterPro" id="IPR021109">
    <property type="entry name" value="Peptidase_aspartic_dom_sf"/>
</dbReference>
<dbReference type="PROSITE" id="PS00141">
    <property type="entry name" value="ASP_PROTEASE"/>
    <property type="match status" value="1"/>
</dbReference>
<protein>
    <recommendedName>
        <fullName evidence="4">Peptidase A2 domain-containing protein</fullName>
    </recommendedName>
</protein>
<dbReference type="Pfam" id="PF13650">
    <property type="entry name" value="Asp_protease_2"/>
    <property type="match status" value="1"/>
</dbReference>
<evidence type="ECO:0000313" key="3">
    <source>
        <dbReference type="Proteomes" id="UP000716291"/>
    </source>
</evidence>
<dbReference type="InterPro" id="IPR001969">
    <property type="entry name" value="Aspartic_peptidase_AS"/>
</dbReference>
<keyword evidence="1" id="KW-0645">Protease</keyword>
<evidence type="ECO:0008006" key="4">
    <source>
        <dbReference type="Google" id="ProtNLM"/>
    </source>
</evidence>
<organism evidence="2 3">
    <name type="scientific">Rhizopus oryzae</name>
    <name type="common">Mucormycosis agent</name>
    <name type="synonym">Rhizopus arrhizus var. delemar</name>
    <dbReference type="NCBI Taxonomy" id="64495"/>
    <lineage>
        <taxon>Eukaryota</taxon>
        <taxon>Fungi</taxon>
        <taxon>Fungi incertae sedis</taxon>
        <taxon>Mucoromycota</taxon>
        <taxon>Mucoromycotina</taxon>
        <taxon>Mucoromycetes</taxon>
        <taxon>Mucorales</taxon>
        <taxon>Mucorineae</taxon>
        <taxon>Rhizopodaceae</taxon>
        <taxon>Rhizopus</taxon>
    </lineage>
</organism>
<keyword evidence="3" id="KW-1185">Reference proteome</keyword>
<keyword evidence="1" id="KW-0064">Aspartyl protease</keyword>